<dbReference type="Proteomes" id="UP001163223">
    <property type="component" value="Chromosome"/>
</dbReference>
<name>A0ACD4NNU9_9HYPH</name>
<accession>A0ACD4NNU9</accession>
<dbReference type="EMBL" id="CP113520">
    <property type="protein sequence ID" value="WAJ28432.1"/>
    <property type="molecule type" value="Genomic_DNA"/>
</dbReference>
<reference evidence="1" key="1">
    <citation type="submission" date="2022-11" db="EMBL/GenBank/DDBJ databases">
        <title>beta-Carotene-producing bacterium, Jeongeuplla avenae sp. nov., alleviates the salt stress of Arabidopsis seedlings.</title>
        <authorList>
            <person name="Jiang L."/>
            <person name="Lee J."/>
        </authorList>
    </citation>
    <scope>NUCLEOTIDE SEQUENCE</scope>
    <source>
        <strain evidence="1">DY_R2A_6</strain>
    </source>
</reference>
<evidence type="ECO:0000313" key="2">
    <source>
        <dbReference type="Proteomes" id="UP001163223"/>
    </source>
</evidence>
<keyword evidence="2" id="KW-1185">Reference proteome</keyword>
<organism evidence="1 2">
    <name type="scientific">Antarcticirhabdus aurantiaca</name>
    <dbReference type="NCBI Taxonomy" id="2606717"/>
    <lineage>
        <taxon>Bacteria</taxon>
        <taxon>Pseudomonadati</taxon>
        <taxon>Pseudomonadota</taxon>
        <taxon>Alphaproteobacteria</taxon>
        <taxon>Hyphomicrobiales</taxon>
        <taxon>Aurantimonadaceae</taxon>
        <taxon>Antarcticirhabdus</taxon>
    </lineage>
</organism>
<protein>
    <submittedName>
        <fullName evidence="1">Uncharacterized protein</fullName>
    </submittedName>
</protein>
<proteinExistence type="predicted"/>
<gene>
    <name evidence="1" type="ORF">OXU80_27095</name>
</gene>
<evidence type="ECO:0000313" key="1">
    <source>
        <dbReference type="EMBL" id="WAJ28432.1"/>
    </source>
</evidence>
<sequence length="62" mass="7082">MIVILDRAATDRLERIEAEEGIPKEELVRQAVEVWSRLTPEERRILGLAAMQLVAARLRGSR</sequence>